<dbReference type="InterPro" id="IPR003439">
    <property type="entry name" value="ABC_transporter-like_ATP-bd"/>
</dbReference>
<evidence type="ECO:0000313" key="5">
    <source>
        <dbReference type="EMBL" id="GCD10846.1"/>
    </source>
</evidence>
<dbReference type="GO" id="GO:0005524">
    <property type="term" value="F:ATP binding"/>
    <property type="evidence" value="ECO:0007669"/>
    <property type="project" value="UniProtKB-KW"/>
</dbReference>
<dbReference type="AlphaFoldDB" id="A0A401UMT5"/>
<evidence type="ECO:0000259" key="4">
    <source>
        <dbReference type="PROSITE" id="PS50893"/>
    </source>
</evidence>
<dbReference type="Gene3D" id="3.40.50.300">
    <property type="entry name" value="P-loop containing nucleotide triphosphate hydrolases"/>
    <property type="match status" value="1"/>
</dbReference>
<keyword evidence="3" id="KW-0067">ATP-binding</keyword>
<dbReference type="InterPro" id="IPR017871">
    <property type="entry name" value="ABC_transporter-like_CS"/>
</dbReference>
<dbReference type="OrthoDB" id="9799337at2"/>
<name>A0A401UMT5_9CLOT</name>
<dbReference type="PROSITE" id="PS50893">
    <property type="entry name" value="ABC_TRANSPORTER_2"/>
    <property type="match status" value="1"/>
</dbReference>
<evidence type="ECO:0000313" key="6">
    <source>
        <dbReference type="Proteomes" id="UP000287872"/>
    </source>
</evidence>
<dbReference type="RefSeq" id="WP_125002106.1">
    <property type="nucleotide sequence ID" value="NZ_BHYK01000012.1"/>
</dbReference>
<dbReference type="FunFam" id="3.40.50.300:FF:000134">
    <property type="entry name" value="Iron-enterobactin ABC transporter ATP-binding protein"/>
    <property type="match status" value="1"/>
</dbReference>
<keyword evidence="1" id="KW-0813">Transport</keyword>
<dbReference type="PANTHER" id="PTHR42794:SF2">
    <property type="entry name" value="ABC TRANSPORTER ATP-BINDING PROTEIN"/>
    <property type="match status" value="1"/>
</dbReference>
<proteinExistence type="predicted"/>
<comment type="caution">
    <text evidence="5">The sequence shown here is derived from an EMBL/GenBank/DDBJ whole genome shotgun (WGS) entry which is preliminary data.</text>
</comment>
<dbReference type="InterPro" id="IPR003593">
    <property type="entry name" value="AAA+_ATPase"/>
</dbReference>
<dbReference type="Proteomes" id="UP000287872">
    <property type="component" value="Unassembled WGS sequence"/>
</dbReference>
<evidence type="ECO:0000256" key="2">
    <source>
        <dbReference type="ARBA" id="ARBA00022741"/>
    </source>
</evidence>
<organism evidence="5 6">
    <name type="scientific">Clostridium tagluense</name>
    <dbReference type="NCBI Taxonomy" id="360422"/>
    <lineage>
        <taxon>Bacteria</taxon>
        <taxon>Bacillati</taxon>
        <taxon>Bacillota</taxon>
        <taxon>Clostridia</taxon>
        <taxon>Eubacteriales</taxon>
        <taxon>Clostridiaceae</taxon>
        <taxon>Clostridium</taxon>
    </lineage>
</organism>
<dbReference type="EMBL" id="BHYK01000012">
    <property type="protein sequence ID" value="GCD10846.1"/>
    <property type="molecule type" value="Genomic_DNA"/>
</dbReference>
<dbReference type="InterPro" id="IPR027417">
    <property type="entry name" value="P-loop_NTPase"/>
</dbReference>
<keyword evidence="2" id="KW-0547">Nucleotide-binding</keyword>
<dbReference type="CDD" id="cd03214">
    <property type="entry name" value="ABC_Iron-Siderophores_B12_Hemin"/>
    <property type="match status" value="1"/>
</dbReference>
<dbReference type="GO" id="GO:0016887">
    <property type="term" value="F:ATP hydrolysis activity"/>
    <property type="evidence" value="ECO:0007669"/>
    <property type="project" value="InterPro"/>
</dbReference>
<dbReference type="Pfam" id="PF00005">
    <property type="entry name" value="ABC_tran"/>
    <property type="match status" value="1"/>
</dbReference>
<feature type="domain" description="ABC transporter" evidence="4">
    <location>
        <begin position="3"/>
        <end position="235"/>
    </location>
</feature>
<reference evidence="5 6" key="1">
    <citation type="submission" date="2018-11" db="EMBL/GenBank/DDBJ databases">
        <title>Genome sequencing and assembly of Clostridium tagluense strain A121.</title>
        <authorList>
            <person name="Murakami T."/>
            <person name="Segawa T."/>
            <person name="Shcherbakova V.A."/>
            <person name="Mori H."/>
            <person name="Yoshimura Y."/>
        </authorList>
    </citation>
    <scope>NUCLEOTIDE SEQUENCE [LARGE SCALE GENOMIC DNA]</scope>
    <source>
        <strain evidence="5 6">A121</strain>
    </source>
</reference>
<accession>A0A401UMT5</accession>
<keyword evidence="6" id="KW-1185">Reference proteome</keyword>
<evidence type="ECO:0000256" key="3">
    <source>
        <dbReference type="ARBA" id="ARBA00022840"/>
    </source>
</evidence>
<dbReference type="PROSITE" id="PS00211">
    <property type="entry name" value="ABC_TRANSPORTER_1"/>
    <property type="match status" value="1"/>
</dbReference>
<dbReference type="SUPFAM" id="SSF52540">
    <property type="entry name" value="P-loop containing nucleoside triphosphate hydrolases"/>
    <property type="match status" value="1"/>
</dbReference>
<dbReference type="PANTHER" id="PTHR42794">
    <property type="entry name" value="HEMIN IMPORT ATP-BINDING PROTEIN HMUV"/>
    <property type="match status" value="1"/>
</dbReference>
<sequence>MELKTIDVEAYLGGSHILKGLSIHAKEKEFVGIIGPNGSGKSTLLKCVYRILQPSTGAVFLDDKNIKGFSMKESAKKMAVVSQHNNYNFDFTVSDMVLMGRAPHKKFIEKDNAQDYKIMKESLEKVGMTDYAKRSFSSLSGGEKQRIILARALAQKTECLILDEPTNHLDIKYQLQFMAIIKELGVTVISAIHDLNIAALYCDKIYAMKAGKILKFGTPKEVLTEELIKSLYEVDAKVMEDEENGFLNIIYKPYHVK</sequence>
<gene>
    <name evidence="5" type="ORF">Ctaglu_24690</name>
</gene>
<evidence type="ECO:0000256" key="1">
    <source>
        <dbReference type="ARBA" id="ARBA00022448"/>
    </source>
</evidence>
<protein>
    <submittedName>
        <fullName evidence="5">ABC transporter</fullName>
    </submittedName>
</protein>
<dbReference type="SMART" id="SM00382">
    <property type="entry name" value="AAA"/>
    <property type="match status" value="1"/>
</dbReference>